<dbReference type="OrthoDB" id="5484909at2"/>
<evidence type="ECO:0000259" key="2">
    <source>
        <dbReference type="PROSITE" id="PS51236"/>
    </source>
</evidence>
<gene>
    <name evidence="3" type="ORF">ENSA5_53890</name>
</gene>
<dbReference type="PROSITE" id="PS51257">
    <property type="entry name" value="PROKAR_LIPOPROTEIN"/>
    <property type="match status" value="1"/>
</dbReference>
<reference evidence="3 4" key="1">
    <citation type="submission" date="2018-03" db="EMBL/GenBank/DDBJ databases">
        <title>Draft Genome Sequences of the Obligatory Marine Myxobacteria Enhygromyxa salina SWB005.</title>
        <authorList>
            <person name="Poehlein A."/>
            <person name="Moghaddam J.A."/>
            <person name="Harms H."/>
            <person name="Alanjari M."/>
            <person name="Koenig G.M."/>
            <person name="Daniel R."/>
            <person name="Schaeberle T.F."/>
        </authorList>
    </citation>
    <scope>NUCLEOTIDE SEQUENCE [LARGE SCALE GENOMIC DNA]</scope>
    <source>
        <strain evidence="3 4">SWB005</strain>
    </source>
</reference>
<feature type="compositionally biased region" description="Acidic residues" evidence="1">
    <location>
        <begin position="82"/>
        <end position="101"/>
    </location>
</feature>
<dbReference type="GO" id="GO:0005509">
    <property type="term" value="F:calcium ion binding"/>
    <property type="evidence" value="ECO:0007669"/>
    <property type="project" value="InterPro"/>
</dbReference>
<dbReference type="GO" id="GO:0007155">
    <property type="term" value="P:cell adhesion"/>
    <property type="evidence" value="ECO:0007669"/>
    <property type="project" value="InterPro"/>
</dbReference>
<sequence>MNRTNFRTLGLFGLTLATTISTGCGDPCLDDGRGKPGAVCEQDGADGNETGTTDGTGTGTDDADDAEAGSESAETSGGDIWCTDDDMDGYGDPEECEEIPAGEDPPAGSVPEAMATDCDDEDANTFPGAAELDDPADACMTDADDDGWGDETPSNPNAVPGSDCNDDNVNAFPGAAENEDPPDACMEDDDMDGWGDSEPSGSGSTIPGLDCDDAVFNMEACVLWCEDLDMDGYGNPEVCVVLPAEEAPEGYVEDNTDCLDTDANAFPGAAENDDPDACMLDADHDGWGDTDPPEGVAPGRDCDDADEGRVVCVDASPGCVDTSQGLEAPLMSVATGGDGNYVFAWTPVETLDDPSLQNPTATPDEITTYTVTATDGAMNMDSDEITVHLTDKAWVLGGQDAECEAVGFLGAPADHSVSVDGEQVCTTSNSDPTAYICPIVHQETRITGTMVVTDDDNDDDIVGFVWGWQDTNQFYMLQWKKTYQNWFGCEGLAGMTVRKFDAVGAFENADFACETDTANQTVLLSPDDIYDAGWVEGTEYGVEILYDLTQTEITITDLSDNSEVTSFVVLDDSYPSGKFGTYDFSQKNACNGPWQSSCL</sequence>
<dbReference type="Proteomes" id="UP000237968">
    <property type="component" value="Unassembled WGS sequence"/>
</dbReference>
<feature type="compositionally biased region" description="Acidic residues" evidence="1">
    <location>
        <begin position="131"/>
        <end position="149"/>
    </location>
</feature>
<accession>A0A2S9XFJ1</accession>
<dbReference type="InterPro" id="IPR013320">
    <property type="entry name" value="ConA-like_dom_sf"/>
</dbReference>
<dbReference type="GO" id="GO:0005576">
    <property type="term" value="C:extracellular region"/>
    <property type="evidence" value="ECO:0007669"/>
    <property type="project" value="InterPro"/>
</dbReference>
<feature type="compositionally biased region" description="Acidic residues" evidence="1">
    <location>
        <begin position="177"/>
        <end position="195"/>
    </location>
</feature>
<feature type="compositionally biased region" description="Low complexity" evidence="1">
    <location>
        <begin position="69"/>
        <end position="79"/>
    </location>
</feature>
<dbReference type="Pfam" id="PF05735">
    <property type="entry name" value="TSP_C"/>
    <property type="match status" value="1"/>
</dbReference>
<dbReference type="RefSeq" id="WP_106394603.1">
    <property type="nucleotide sequence ID" value="NZ_PVNK01000234.1"/>
</dbReference>
<keyword evidence="4" id="KW-1185">Reference proteome</keyword>
<dbReference type="InterPro" id="IPR008859">
    <property type="entry name" value="Thrombospondin_C"/>
</dbReference>
<evidence type="ECO:0000313" key="3">
    <source>
        <dbReference type="EMBL" id="PRP91629.1"/>
    </source>
</evidence>
<dbReference type="Gene3D" id="2.60.120.200">
    <property type="match status" value="1"/>
</dbReference>
<dbReference type="SUPFAM" id="SSF49899">
    <property type="entry name" value="Concanavalin A-like lectins/glucanases"/>
    <property type="match status" value="1"/>
</dbReference>
<evidence type="ECO:0000313" key="4">
    <source>
        <dbReference type="Proteomes" id="UP000237968"/>
    </source>
</evidence>
<feature type="compositionally biased region" description="Low complexity" evidence="1">
    <location>
        <begin position="45"/>
        <end position="55"/>
    </location>
</feature>
<feature type="domain" description="TSP C-terminal" evidence="2">
    <location>
        <begin position="382"/>
        <end position="599"/>
    </location>
</feature>
<dbReference type="PROSITE" id="PS51236">
    <property type="entry name" value="TSP_CTER"/>
    <property type="match status" value="1"/>
</dbReference>
<feature type="region of interest" description="Disordered" evidence="1">
    <location>
        <begin position="35"/>
        <end position="207"/>
    </location>
</feature>
<name>A0A2S9XFJ1_9BACT</name>
<dbReference type="EMBL" id="PVNK01000234">
    <property type="protein sequence ID" value="PRP91629.1"/>
    <property type="molecule type" value="Genomic_DNA"/>
</dbReference>
<evidence type="ECO:0000256" key="1">
    <source>
        <dbReference type="SAM" id="MobiDB-lite"/>
    </source>
</evidence>
<organism evidence="3 4">
    <name type="scientific">Enhygromyxa salina</name>
    <dbReference type="NCBI Taxonomy" id="215803"/>
    <lineage>
        <taxon>Bacteria</taxon>
        <taxon>Pseudomonadati</taxon>
        <taxon>Myxococcota</taxon>
        <taxon>Polyangia</taxon>
        <taxon>Nannocystales</taxon>
        <taxon>Nannocystaceae</taxon>
        <taxon>Enhygromyxa</taxon>
    </lineage>
</organism>
<dbReference type="AlphaFoldDB" id="A0A2S9XFJ1"/>
<protein>
    <recommendedName>
        <fullName evidence="2">TSP C-terminal domain-containing protein</fullName>
    </recommendedName>
</protein>
<proteinExistence type="predicted"/>
<comment type="caution">
    <text evidence="3">The sequence shown here is derived from an EMBL/GenBank/DDBJ whole genome shotgun (WGS) entry which is preliminary data.</text>
</comment>